<evidence type="ECO:0000313" key="4">
    <source>
        <dbReference type="Proteomes" id="UP000183947"/>
    </source>
</evidence>
<feature type="domain" description="Secretion system C-terminal sorting" evidence="2">
    <location>
        <begin position="215"/>
        <end position="292"/>
    </location>
</feature>
<dbReference type="Proteomes" id="UP000183947">
    <property type="component" value="Unassembled WGS sequence"/>
</dbReference>
<dbReference type="STRING" id="1121959.SAMN02746009_02826"/>
<name>A0A1M7B1U9_9BACT</name>
<dbReference type="RefSeq" id="WP_073286240.1">
    <property type="nucleotide sequence ID" value="NZ_FRAS01000015.1"/>
</dbReference>
<protein>
    <submittedName>
        <fullName evidence="3">Por secretion system C-terminal sorting domain-containing protein</fullName>
    </submittedName>
</protein>
<dbReference type="Pfam" id="PF18962">
    <property type="entry name" value="Por_Secre_tail"/>
    <property type="match status" value="1"/>
</dbReference>
<feature type="chain" id="PRO_5012387250" evidence="1">
    <location>
        <begin position="26"/>
        <end position="294"/>
    </location>
</feature>
<keyword evidence="1" id="KW-0732">Signal</keyword>
<evidence type="ECO:0000259" key="2">
    <source>
        <dbReference type="Pfam" id="PF18962"/>
    </source>
</evidence>
<reference evidence="4" key="1">
    <citation type="submission" date="2016-11" db="EMBL/GenBank/DDBJ databases">
        <authorList>
            <person name="Varghese N."/>
            <person name="Submissions S."/>
        </authorList>
    </citation>
    <scope>NUCLEOTIDE SEQUENCE [LARGE SCALE GENOMIC DNA]</scope>
    <source>
        <strain evidence="4">DSM 18569</strain>
    </source>
</reference>
<proteinExistence type="predicted"/>
<evidence type="ECO:0000313" key="3">
    <source>
        <dbReference type="EMBL" id="SHL48629.1"/>
    </source>
</evidence>
<evidence type="ECO:0000256" key="1">
    <source>
        <dbReference type="SAM" id="SignalP"/>
    </source>
</evidence>
<keyword evidence="4" id="KW-1185">Reference proteome</keyword>
<gene>
    <name evidence="3" type="ORF">SAMN02746009_02826</name>
</gene>
<dbReference type="NCBIfam" id="TIGR04183">
    <property type="entry name" value="Por_Secre_tail"/>
    <property type="match status" value="1"/>
</dbReference>
<dbReference type="InterPro" id="IPR026444">
    <property type="entry name" value="Secre_tail"/>
</dbReference>
<organism evidence="3 4">
    <name type="scientific">Hymenobacter psychrotolerans DSM 18569</name>
    <dbReference type="NCBI Taxonomy" id="1121959"/>
    <lineage>
        <taxon>Bacteria</taxon>
        <taxon>Pseudomonadati</taxon>
        <taxon>Bacteroidota</taxon>
        <taxon>Cytophagia</taxon>
        <taxon>Cytophagales</taxon>
        <taxon>Hymenobacteraceae</taxon>
        <taxon>Hymenobacter</taxon>
    </lineage>
</organism>
<accession>A0A1M7B1U9</accession>
<dbReference type="OrthoDB" id="881643at2"/>
<dbReference type="AlphaFoldDB" id="A0A1M7B1U9"/>
<sequence>MKVMLLPRLLLLLLVLLTAAPASQAKGNRRGPGRPNPELKAYREQNVLPAVRQQRQKLEPQLSTSDRAQLAIYRTQLQELRQQSQALRQSIKPAGTQAPGTRPEMTEAQKQQFQKLHSDHKALMQNVGQLAQKYTGDIARLSQELQPQKEKWAADMKALALKNATPEQQEKVGRMAGRLRPVASTGRLFDPPVFLLMDPNAPASQPVSALGSTSVYPNPAVTTSQLEYEVKKAGPVLVELLDSRGNALRTVATEPRQEKGPHTAQANVSELPAGIYFYKITTTSGSETRRFVKE</sequence>
<dbReference type="EMBL" id="FRAS01000015">
    <property type="protein sequence ID" value="SHL48629.1"/>
    <property type="molecule type" value="Genomic_DNA"/>
</dbReference>
<feature type="signal peptide" evidence="1">
    <location>
        <begin position="1"/>
        <end position="25"/>
    </location>
</feature>